<gene>
    <name evidence="8" type="primary">LECT2L</name>
    <name evidence="8" type="ORF">Y1Q_0010847</name>
</gene>
<keyword evidence="4" id="KW-1015">Disulfide bond</keyword>
<keyword evidence="2 7" id="KW-0732">Signal</keyword>
<dbReference type="AlphaFoldDB" id="A0A151M738"/>
<evidence type="ECO:0000256" key="1">
    <source>
        <dbReference type="ARBA" id="ARBA00022723"/>
    </source>
</evidence>
<reference evidence="8 9" key="1">
    <citation type="journal article" date="2012" name="Genome Biol.">
        <title>Sequencing three crocodilian genomes to illuminate the evolution of archosaurs and amniotes.</title>
        <authorList>
            <person name="St John J.A."/>
            <person name="Braun E.L."/>
            <person name="Isberg S.R."/>
            <person name="Miles L.G."/>
            <person name="Chong A.Y."/>
            <person name="Gongora J."/>
            <person name="Dalzell P."/>
            <person name="Moran C."/>
            <person name="Bed'hom B."/>
            <person name="Abzhanov A."/>
            <person name="Burgess S.C."/>
            <person name="Cooksey A.M."/>
            <person name="Castoe T.A."/>
            <person name="Crawford N.G."/>
            <person name="Densmore L.D."/>
            <person name="Drew J.C."/>
            <person name="Edwards S.V."/>
            <person name="Faircloth B.C."/>
            <person name="Fujita M.K."/>
            <person name="Greenwold M.J."/>
            <person name="Hoffmann F.G."/>
            <person name="Howard J.M."/>
            <person name="Iguchi T."/>
            <person name="Janes D.E."/>
            <person name="Khan S.Y."/>
            <person name="Kohno S."/>
            <person name="de Koning A.J."/>
            <person name="Lance S.L."/>
            <person name="McCarthy F.M."/>
            <person name="McCormack J.E."/>
            <person name="Merchant M.E."/>
            <person name="Peterson D.G."/>
            <person name="Pollock D.D."/>
            <person name="Pourmand N."/>
            <person name="Raney B.J."/>
            <person name="Roessler K.A."/>
            <person name="Sanford J.R."/>
            <person name="Sawyer R.H."/>
            <person name="Schmidt C.J."/>
            <person name="Triplett E.W."/>
            <person name="Tuberville T.D."/>
            <person name="Venegas-Anaya M."/>
            <person name="Howard J.T."/>
            <person name="Jarvis E.D."/>
            <person name="Guillette L.J.Jr."/>
            <person name="Glenn T.C."/>
            <person name="Green R.E."/>
            <person name="Ray D.A."/>
        </authorList>
    </citation>
    <scope>NUCLEOTIDE SEQUENCE [LARGE SCALE GENOMIC DNA]</scope>
    <source>
        <strain evidence="8">KSC_2009_1</strain>
    </source>
</reference>
<comment type="caution">
    <text evidence="8">The sequence shown here is derived from an EMBL/GenBank/DDBJ whole genome shotgun (WGS) entry which is preliminary data.</text>
</comment>
<evidence type="ECO:0000313" key="8">
    <source>
        <dbReference type="EMBL" id="KYO20314.1"/>
    </source>
</evidence>
<dbReference type="Gene3D" id="2.70.70.10">
    <property type="entry name" value="Glucose Permease (Domain IIA)"/>
    <property type="match status" value="2"/>
</dbReference>
<dbReference type="EMBL" id="AKHW03006437">
    <property type="protein sequence ID" value="KYO20314.1"/>
    <property type="molecule type" value="Genomic_DNA"/>
</dbReference>
<evidence type="ECO:0000256" key="7">
    <source>
        <dbReference type="SAM" id="SignalP"/>
    </source>
</evidence>
<dbReference type="Proteomes" id="UP000050525">
    <property type="component" value="Unassembled WGS sequence"/>
</dbReference>
<dbReference type="InterPro" id="IPR011055">
    <property type="entry name" value="Dup_hybrid_motif"/>
</dbReference>
<dbReference type="STRING" id="8496.A0A151M738"/>
<proteinExistence type="inferred from homology"/>
<dbReference type="GO" id="GO:0046872">
    <property type="term" value="F:metal ion binding"/>
    <property type="evidence" value="ECO:0007669"/>
    <property type="project" value="UniProtKB-KW"/>
</dbReference>
<evidence type="ECO:0000256" key="3">
    <source>
        <dbReference type="ARBA" id="ARBA00022833"/>
    </source>
</evidence>
<keyword evidence="3" id="KW-0862">Zinc</keyword>
<organism evidence="8 9">
    <name type="scientific">Alligator mississippiensis</name>
    <name type="common">American alligator</name>
    <dbReference type="NCBI Taxonomy" id="8496"/>
    <lineage>
        <taxon>Eukaryota</taxon>
        <taxon>Metazoa</taxon>
        <taxon>Chordata</taxon>
        <taxon>Craniata</taxon>
        <taxon>Vertebrata</taxon>
        <taxon>Euteleostomi</taxon>
        <taxon>Archelosauria</taxon>
        <taxon>Archosauria</taxon>
        <taxon>Crocodylia</taxon>
        <taxon>Alligatoridae</taxon>
        <taxon>Alligatorinae</taxon>
        <taxon>Alligator</taxon>
    </lineage>
</organism>
<evidence type="ECO:0000256" key="2">
    <source>
        <dbReference type="ARBA" id="ARBA00022729"/>
    </source>
</evidence>
<evidence type="ECO:0000256" key="4">
    <source>
        <dbReference type="ARBA" id="ARBA00023157"/>
    </source>
</evidence>
<feature type="region of interest" description="Disordered" evidence="6">
    <location>
        <begin position="148"/>
        <end position="180"/>
    </location>
</feature>
<protein>
    <submittedName>
        <fullName evidence="8">Myeloid protein 1</fullName>
    </submittedName>
</protein>
<keyword evidence="1" id="KW-0479">Metal-binding</keyword>
<dbReference type="eggNOG" id="ENOG502S16D">
    <property type="taxonomic scope" value="Eukaryota"/>
</dbReference>
<comment type="similarity">
    <text evidence="5">Belongs to the LECT2/MIM-1 family.</text>
</comment>
<evidence type="ECO:0000313" key="9">
    <source>
        <dbReference type="Proteomes" id="UP000050525"/>
    </source>
</evidence>
<evidence type="ECO:0000256" key="6">
    <source>
        <dbReference type="SAM" id="MobiDB-lite"/>
    </source>
</evidence>
<dbReference type="KEGG" id="amj:102557978"/>
<dbReference type="OrthoDB" id="5911921at2759"/>
<dbReference type="InterPro" id="IPR008663">
    <property type="entry name" value="LECT2"/>
</dbReference>
<name>A0A151M738_ALLMI</name>
<feature type="compositionally biased region" description="Pro residues" evidence="6">
    <location>
        <begin position="162"/>
        <end position="180"/>
    </location>
</feature>
<dbReference type="PANTHER" id="PTHR11329:SF0">
    <property type="entry name" value="LEUKOCYTE CELL-DERIVED CHEMOTAXIN-2"/>
    <property type="match status" value="1"/>
</dbReference>
<feature type="chain" id="PRO_5007584808" evidence="7">
    <location>
        <begin position="19"/>
        <end position="333"/>
    </location>
</feature>
<dbReference type="GeneID" id="102557978"/>
<keyword evidence="9" id="KW-1185">Reference proteome</keyword>
<accession>A0A151M738</accession>
<feature type="signal peptide" evidence="7">
    <location>
        <begin position="1"/>
        <end position="18"/>
    </location>
</feature>
<sequence>MPTLKLIVFAGLVSIVAAQQWGQICQGNPTNEIRGCDSYGCGHYNAARKGSKGKHLAVDVVCRDGSEVRAPFSGIITKVRGDFHIGINVDGVQIRGEEFCVKLMFVQIAFQIKNGRVRRGEVIGTMQNMQQMFPGIISHIHVENCDHSDPTPNLGGGQIVRPRPPFPPRPPVPPPEPIRPPLPPQQVGWSAVCAGNPSNKIRGCDNYGCGYYHAPRKHGKGKHTGVDVECHDGATVFAPFSGRLSGPVRPFNNGNAIDNGIQITGVEFCVKLLAIKPYTYSGHVTKGQRIGTMLPMQKVFPGIISHIHVENCDGSDPTFQLTNGQQNQQGQGT</sequence>
<dbReference type="PANTHER" id="PTHR11329">
    <property type="entry name" value="LEUKOCYTE CELL-DERIVED CHEMOTAXIN 2"/>
    <property type="match status" value="1"/>
</dbReference>
<evidence type="ECO:0000256" key="5">
    <source>
        <dbReference type="ARBA" id="ARBA00024361"/>
    </source>
</evidence>